<dbReference type="CDD" id="cd17763">
    <property type="entry name" value="UP_hUPP-like"/>
    <property type="match status" value="1"/>
</dbReference>
<dbReference type="NCBIfam" id="TIGR01719">
    <property type="entry name" value="euk_UDPppase"/>
    <property type="match status" value="1"/>
</dbReference>
<dbReference type="PANTHER" id="PTHR43691:SF11">
    <property type="entry name" value="FI09636P-RELATED"/>
    <property type="match status" value="1"/>
</dbReference>
<feature type="binding site" evidence="2">
    <location>
        <position position="230"/>
    </location>
    <ligand>
        <name>substrate</name>
    </ligand>
</feature>
<feature type="binding site" evidence="2">
    <location>
        <begin position="150"/>
        <end position="153"/>
    </location>
    <ligand>
        <name>phosphate</name>
        <dbReference type="ChEBI" id="CHEBI:43474"/>
    </ligand>
</feature>
<evidence type="ECO:0000256" key="1">
    <source>
        <dbReference type="ARBA" id="ARBA00010456"/>
    </source>
</evidence>
<dbReference type="InterPro" id="IPR000845">
    <property type="entry name" value="Nucleoside_phosphorylase_d"/>
</dbReference>
<accession>A0A9J6BL09</accession>
<feature type="domain" description="Nucleoside phosphorylase" evidence="4">
    <location>
        <begin position="65"/>
        <end position="317"/>
    </location>
</feature>
<dbReference type="Pfam" id="PF01048">
    <property type="entry name" value="PNP_UDP_1"/>
    <property type="match status" value="1"/>
</dbReference>
<proteinExistence type="inferred from homology"/>
<evidence type="ECO:0000259" key="4">
    <source>
        <dbReference type="Pfam" id="PF01048"/>
    </source>
</evidence>
<keyword evidence="6" id="KW-1185">Reference proteome</keyword>
<evidence type="ECO:0000256" key="3">
    <source>
        <dbReference type="SAM" id="MobiDB-lite"/>
    </source>
</evidence>
<dbReference type="AlphaFoldDB" id="A0A9J6BL09"/>
<evidence type="ECO:0000313" key="6">
    <source>
        <dbReference type="Proteomes" id="UP001107558"/>
    </source>
</evidence>
<dbReference type="OrthoDB" id="204058at2759"/>
<dbReference type="GO" id="GO:0009166">
    <property type="term" value="P:nucleotide catabolic process"/>
    <property type="evidence" value="ECO:0007669"/>
    <property type="project" value="InterPro"/>
</dbReference>
<evidence type="ECO:0000313" key="5">
    <source>
        <dbReference type="EMBL" id="KAG5670453.1"/>
    </source>
</evidence>
<dbReference type="GO" id="GO:0006218">
    <property type="term" value="P:uridine catabolic process"/>
    <property type="evidence" value="ECO:0007669"/>
    <property type="project" value="TreeGrafter"/>
</dbReference>
<evidence type="ECO:0000256" key="2">
    <source>
        <dbReference type="PIRSR" id="PIRSR610059-50"/>
    </source>
</evidence>
<dbReference type="Gene3D" id="3.40.50.1580">
    <property type="entry name" value="Nucleoside phosphorylase domain"/>
    <property type="match status" value="1"/>
</dbReference>
<reference evidence="5" key="1">
    <citation type="submission" date="2021-03" db="EMBL/GenBank/DDBJ databases">
        <title>Chromosome level genome of the anhydrobiotic midge Polypedilum vanderplanki.</title>
        <authorList>
            <person name="Yoshida Y."/>
            <person name="Kikawada T."/>
            <person name="Gusev O."/>
        </authorList>
    </citation>
    <scope>NUCLEOTIDE SEQUENCE</scope>
    <source>
        <strain evidence="5">NIAS01</strain>
        <tissue evidence="5">Whole body or cell culture</tissue>
    </source>
</reference>
<dbReference type="GO" id="GO:0004850">
    <property type="term" value="F:uridine phosphorylase activity"/>
    <property type="evidence" value="ECO:0007669"/>
    <property type="project" value="InterPro"/>
</dbReference>
<dbReference type="PANTHER" id="PTHR43691">
    <property type="entry name" value="URIDINE PHOSPHORYLASE"/>
    <property type="match status" value="1"/>
</dbReference>
<dbReference type="GO" id="GO:0005829">
    <property type="term" value="C:cytosol"/>
    <property type="evidence" value="ECO:0007669"/>
    <property type="project" value="TreeGrafter"/>
</dbReference>
<dbReference type="Proteomes" id="UP001107558">
    <property type="component" value="Chromosome 3"/>
</dbReference>
<sequence>MTTWSPGMSDEEAAKERAEADDEYNFDGTVQLKNPHIELMDQDILYHLALGSGSHDLQEMFGEIKFVCLGGTPNRMKEFAYYIMDEIGYKLPAGTQLQDISAFSYRYSMYKVGPVLSISHGMGISSIGILLHEVIKLMYHAKCKDPIFIRIGTCGGIGIEGGTVVVTNESVDGQLRSSYEMTVLGKTIYRPAKLDQKLVREFLALADPAQDPYETVTGKTMCTYDFYEGQGRLDGAFCDYTEADKMEYLQRCKDFGVINIEMESIVFSALTHHAGIKAAVVCVALLNRLNGDQVMAPKEVMNEWQKRPQILVSRFIRRQLAKIGRLNKVHGGSIKSPRRFKLVQQESEAHE</sequence>
<feature type="region of interest" description="Disordered" evidence="3">
    <location>
        <begin position="1"/>
        <end position="21"/>
    </location>
</feature>
<gene>
    <name evidence="5" type="ORF">PVAND_000717</name>
</gene>
<comment type="caution">
    <text evidence="5">The sequence shown here is derived from an EMBL/GenBank/DDBJ whole genome shotgun (WGS) entry which is preliminary data.</text>
</comment>
<dbReference type="InterPro" id="IPR010059">
    <property type="entry name" value="Uridine_phosphorylase_euk"/>
</dbReference>
<comment type="similarity">
    <text evidence="1">Belongs to the PNP/UDP phosphorylase family.</text>
</comment>
<dbReference type="InterPro" id="IPR035994">
    <property type="entry name" value="Nucleoside_phosphorylase_sf"/>
</dbReference>
<dbReference type="EMBL" id="JADBJN010000003">
    <property type="protein sequence ID" value="KAG5670453.1"/>
    <property type="molecule type" value="Genomic_DNA"/>
</dbReference>
<name>A0A9J6BL09_POLVA</name>
<feature type="binding site" evidence="2">
    <location>
        <position position="232"/>
    </location>
    <ligand>
        <name>substrate</name>
    </ligand>
</feature>
<feature type="binding site" evidence="2">
    <location>
        <position position="106"/>
    </location>
    <ligand>
        <name>phosphate</name>
        <dbReference type="ChEBI" id="CHEBI:43474"/>
    </ligand>
</feature>
<protein>
    <recommendedName>
        <fullName evidence="4">Nucleoside phosphorylase domain-containing protein</fullName>
    </recommendedName>
</protein>
<dbReference type="SUPFAM" id="SSF53167">
    <property type="entry name" value="Purine and uridine phosphorylases"/>
    <property type="match status" value="1"/>
</dbReference>
<organism evidence="5 6">
    <name type="scientific">Polypedilum vanderplanki</name>
    <name type="common">Sleeping chironomid midge</name>
    <dbReference type="NCBI Taxonomy" id="319348"/>
    <lineage>
        <taxon>Eukaryota</taxon>
        <taxon>Metazoa</taxon>
        <taxon>Ecdysozoa</taxon>
        <taxon>Arthropoda</taxon>
        <taxon>Hexapoda</taxon>
        <taxon>Insecta</taxon>
        <taxon>Pterygota</taxon>
        <taxon>Neoptera</taxon>
        <taxon>Endopterygota</taxon>
        <taxon>Diptera</taxon>
        <taxon>Nematocera</taxon>
        <taxon>Chironomoidea</taxon>
        <taxon>Chironomidae</taxon>
        <taxon>Chironominae</taxon>
        <taxon>Polypedilum</taxon>
        <taxon>Polypedilum</taxon>
    </lineage>
</organism>